<name>G7JAI6_MEDTR</name>
<evidence type="ECO:0000313" key="2">
    <source>
        <dbReference type="EMBL" id="AES73625.1"/>
    </source>
</evidence>
<organism evidence="2 4">
    <name type="scientific">Medicago truncatula</name>
    <name type="common">Barrel medic</name>
    <name type="synonym">Medicago tribuloides</name>
    <dbReference type="NCBI Taxonomy" id="3880"/>
    <lineage>
        <taxon>Eukaryota</taxon>
        <taxon>Viridiplantae</taxon>
        <taxon>Streptophyta</taxon>
        <taxon>Embryophyta</taxon>
        <taxon>Tracheophyta</taxon>
        <taxon>Spermatophyta</taxon>
        <taxon>Magnoliopsida</taxon>
        <taxon>eudicotyledons</taxon>
        <taxon>Gunneridae</taxon>
        <taxon>Pentapetalae</taxon>
        <taxon>rosids</taxon>
        <taxon>fabids</taxon>
        <taxon>Fabales</taxon>
        <taxon>Fabaceae</taxon>
        <taxon>Papilionoideae</taxon>
        <taxon>50 kb inversion clade</taxon>
        <taxon>NPAAA clade</taxon>
        <taxon>Hologalegina</taxon>
        <taxon>IRL clade</taxon>
        <taxon>Trifolieae</taxon>
        <taxon>Medicago</taxon>
    </lineage>
</organism>
<reference evidence="3" key="3">
    <citation type="submission" date="2015-04" db="UniProtKB">
        <authorList>
            <consortium name="EnsemblPlants"/>
        </authorList>
    </citation>
    <scope>IDENTIFICATION</scope>
    <source>
        <strain evidence="3">cv. Jemalong A17</strain>
    </source>
</reference>
<accession>G7JAI6</accession>
<keyword evidence="1 2" id="KW-0812">Transmembrane</keyword>
<reference evidence="2 4" key="1">
    <citation type="journal article" date="2011" name="Nature">
        <title>The Medicago genome provides insight into the evolution of rhizobial symbioses.</title>
        <authorList>
            <person name="Young N.D."/>
            <person name="Debelle F."/>
            <person name="Oldroyd G.E."/>
            <person name="Geurts R."/>
            <person name="Cannon S.B."/>
            <person name="Udvardi M.K."/>
            <person name="Benedito V.A."/>
            <person name="Mayer K.F."/>
            <person name="Gouzy J."/>
            <person name="Schoof H."/>
            <person name="Van de Peer Y."/>
            <person name="Proost S."/>
            <person name="Cook D.R."/>
            <person name="Meyers B.C."/>
            <person name="Spannagl M."/>
            <person name="Cheung F."/>
            <person name="De Mita S."/>
            <person name="Krishnakumar V."/>
            <person name="Gundlach H."/>
            <person name="Zhou S."/>
            <person name="Mudge J."/>
            <person name="Bharti A.K."/>
            <person name="Murray J.D."/>
            <person name="Naoumkina M.A."/>
            <person name="Rosen B."/>
            <person name="Silverstein K.A."/>
            <person name="Tang H."/>
            <person name="Rombauts S."/>
            <person name="Zhao P.X."/>
            <person name="Zhou P."/>
            <person name="Barbe V."/>
            <person name="Bardou P."/>
            <person name="Bechner M."/>
            <person name="Bellec A."/>
            <person name="Berger A."/>
            <person name="Berges H."/>
            <person name="Bidwell S."/>
            <person name="Bisseling T."/>
            <person name="Choisne N."/>
            <person name="Couloux A."/>
            <person name="Denny R."/>
            <person name="Deshpande S."/>
            <person name="Dai X."/>
            <person name="Doyle J.J."/>
            <person name="Dudez A.M."/>
            <person name="Farmer A.D."/>
            <person name="Fouteau S."/>
            <person name="Franken C."/>
            <person name="Gibelin C."/>
            <person name="Gish J."/>
            <person name="Goldstein S."/>
            <person name="Gonzalez A.J."/>
            <person name="Green P.J."/>
            <person name="Hallab A."/>
            <person name="Hartog M."/>
            <person name="Hua A."/>
            <person name="Humphray S.J."/>
            <person name="Jeong D.H."/>
            <person name="Jing Y."/>
            <person name="Jocker A."/>
            <person name="Kenton S.M."/>
            <person name="Kim D.J."/>
            <person name="Klee K."/>
            <person name="Lai H."/>
            <person name="Lang C."/>
            <person name="Lin S."/>
            <person name="Macmil S.L."/>
            <person name="Magdelenat G."/>
            <person name="Matthews L."/>
            <person name="McCorrison J."/>
            <person name="Monaghan E.L."/>
            <person name="Mun J.H."/>
            <person name="Najar F.Z."/>
            <person name="Nicholson C."/>
            <person name="Noirot C."/>
            <person name="O'Bleness M."/>
            <person name="Paule C.R."/>
            <person name="Poulain J."/>
            <person name="Prion F."/>
            <person name="Qin B."/>
            <person name="Qu C."/>
            <person name="Retzel E.F."/>
            <person name="Riddle C."/>
            <person name="Sallet E."/>
            <person name="Samain S."/>
            <person name="Samson N."/>
            <person name="Sanders I."/>
            <person name="Saurat O."/>
            <person name="Scarpelli C."/>
            <person name="Schiex T."/>
            <person name="Segurens B."/>
            <person name="Severin A.J."/>
            <person name="Sherrier D.J."/>
            <person name="Shi R."/>
            <person name="Sims S."/>
            <person name="Singer S.R."/>
            <person name="Sinharoy S."/>
            <person name="Sterck L."/>
            <person name="Viollet A."/>
            <person name="Wang B.B."/>
            <person name="Wang K."/>
            <person name="Wang M."/>
            <person name="Wang X."/>
            <person name="Warfsmann J."/>
            <person name="Weissenbach J."/>
            <person name="White D.D."/>
            <person name="White J.D."/>
            <person name="Wiley G.B."/>
            <person name="Wincker P."/>
            <person name="Xing Y."/>
            <person name="Yang L."/>
            <person name="Yao Z."/>
            <person name="Ying F."/>
            <person name="Zhai J."/>
            <person name="Zhou L."/>
            <person name="Zuber A."/>
            <person name="Denarie J."/>
            <person name="Dixon R.A."/>
            <person name="May G.D."/>
            <person name="Schwartz D.C."/>
            <person name="Rogers J."/>
            <person name="Quetier F."/>
            <person name="Town C.D."/>
            <person name="Roe B.A."/>
        </authorList>
    </citation>
    <scope>NUCLEOTIDE SEQUENCE [LARGE SCALE GENOMIC DNA]</scope>
    <source>
        <strain evidence="2">A17</strain>
        <strain evidence="3 4">cv. Jemalong A17</strain>
    </source>
</reference>
<dbReference type="EnsemblPlants" id="AES73625">
    <property type="protein sequence ID" value="AES73625"/>
    <property type="gene ID" value="MTR_3g106860"/>
</dbReference>
<reference evidence="2 4" key="2">
    <citation type="journal article" date="2014" name="BMC Genomics">
        <title>An improved genome release (version Mt4.0) for the model legume Medicago truncatula.</title>
        <authorList>
            <person name="Tang H."/>
            <person name="Krishnakumar V."/>
            <person name="Bidwell S."/>
            <person name="Rosen B."/>
            <person name="Chan A."/>
            <person name="Zhou S."/>
            <person name="Gentzbittel L."/>
            <person name="Childs K.L."/>
            <person name="Yandell M."/>
            <person name="Gundlach H."/>
            <person name="Mayer K.F."/>
            <person name="Schwartz D.C."/>
            <person name="Town C.D."/>
        </authorList>
    </citation>
    <scope>GENOME REANNOTATION</scope>
    <source>
        <strain evidence="3 4">cv. Jemalong A17</strain>
    </source>
</reference>
<sequence>MNQNSNSTESYKVISKLLLPEDLLLCIFILVPLNFLYNSDLYAKLGLQLLEALILLNSRRKSIFTLKTANHEEVLISWNSKMI</sequence>
<dbReference type="Proteomes" id="UP000002051">
    <property type="component" value="Chromosome 3"/>
</dbReference>
<evidence type="ECO:0000313" key="4">
    <source>
        <dbReference type="Proteomes" id="UP000002051"/>
    </source>
</evidence>
<dbReference type="AlphaFoldDB" id="G7JAI6"/>
<proteinExistence type="predicted"/>
<dbReference type="HOGENOM" id="CLU_2546056_0_0_1"/>
<keyword evidence="1" id="KW-0472">Membrane</keyword>
<evidence type="ECO:0000313" key="3">
    <source>
        <dbReference type="EnsemblPlants" id="AES73625"/>
    </source>
</evidence>
<evidence type="ECO:0000256" key="1">
    <source>
        <dbReference type="SAM" id="Phobius"/>
    </source>
</evidence>
<protein>
    <submittedName>
        <fullName evidence="2">Transmembrane protein, putative</fullName>
    </submittedName>
</protein>
<feature type="transmembrane region" description="Helical" evidence="1">
    <location>
        <begin position="17"/>
        <end position="35"/>
    </location>
</feature>
<keyword evidence="4" id="KW-1185">Reference proteome</keyword>
<keyword evidence="1" id="KW-1133">Transmembrane helix</keyword>
<gene>
    <name evidence="2" type="ordered locus">MTR_3g106860</name>
</gene>
<dbReference type="PaxDb" id="3880-AES73625"/>
<dbReference type="EMBL" id="CM001219">
    <property type="protein sequence ID" value="AES73625.1"/>
    <property type="molecule type" value="Genomic_DNA"/>
</dbReference>